<accession>A0A7C9D720</accession>
<dbReference type="AlphaFoldDB" id="A0A7C9D720"/>
<sequence length="100" mass="10960">MLAEIRLLTFVFSKRAKAGRALGVVVVACVDLEEVIVEMCAVVYWVGSFWDIVWGAYHHSGQDCSEFSTLLVVEGALYSIPTTRTSLSICLQIIGLAPTH</sequence>
<organism evidence="1">
    <name type="scientific">Opuntia streptacantha</name>
    <name type="common">Prickly pear cactus</name>
    <name type="synonym">Opuntia cardona</name>
    <dbReference type="NCBI Taxonomy" id="393608"/>
    <lineage>
        <taxon>Eukaryota</taxon>
        <taxon>Viridiplantae</taxon>
        <taxon>Streptophyta</taxon>
        <taxon>Embryophyta</taxon>
        <taxon>Tracheophyta</taxon>
        <taxon>Spermatophyta</taxon>
        <taxon>Magnoliopsida</taxon>
        <taxon>eudicotyledons</taxon>
        <taxon>Gunneridae</taxon>
        <taxon>Pentapetalae</taxon>
        <taxon>Caryophyllales</taxon>
        <taxon>Cactineae</taxon>
        <taxon>Cactaceae</taxon>
        <taxon>Opuntioideae</taxon>
        <taxon>Opuntia</taxon>
    </lineage>
</organism>
<dbReference type="EMBL" id="GISG01072714">
    <property type="protein sequence ID" value="MBA4630249.1"/>
    <property type="molecule type" value="Transcribed_RNA"/>
</dbReference>
<reference evidence="1" key="1">
    <citation type="journal article" date="2013" name="J. Plant Res.">
        <title>Effect of fungi and light on seed germination of three Opuntia species from semiarid lands of central Mexico.</title>
        <authorList>
            <person name="Delgado-Sanchez P."/>
            <person name="Jimenez-Bremont J.F."/>
            <person name="Guerrero-Gonzalez Mde L."/>
            <person name="Flores J."/>
        </authorList>
    </citation>
    <scope>NUCLEOTIDE SEQUENCE</scope>
    <source>
        <tissue evidence="1">Cladode</tissue>
    </source>
</reference>
<protein>
    <submittedName>
        <fullName evidence="1">Uncharacterized protein</fullName>
    </submittedName>
</protein>
<proteinExistence type="predicted"/>
<reference evidence="1" key="2">
    <citation type="submission" date="2020-07" db="EMBL/GenBank/DDBJ databases">
        <authorList>
            <person name="Vera ALvarez R."/>
            <person name="Arias-Moreno D.M."/>
            <person name="Jimenez-Jacinto V."/>
            <person name="Jimenez-Bremont J.F."/>
            <person name="Swaminathan K."/>
            <person name="Moose S.P."/>
            <person name="Guerrero-Gonzalez M.L."/>
            <person name="Marino-Ramirez L."/>
            <person name="Landsman D."/>
            <person name="Rodriguez-Kessler M."/>
            <person name="Delgado-Sanchez P."/>
        </authorList>
    </citation>
    <scope>NUCLEOTIDE SEQUENCE</scope>
    <source>
        <tissue evidence="1">Cladode</tissue>
    </source>
</reference>
<name>A0A7C9D720_OPUST</name>
<evidence type="ECO:0000313" key="1">
    <source>
        <dbReference type="EMBL" id="MBA4630249.1"/>
    </source>
</evidence>